<feature type="compositionally biased region" description="Basic and acidic residues" evidence="1">
    <location>
        <begin position="45"/>
        <end position="71"/>
    </location>
</feature>
<evidence type="ECO:0000313" key="3">
    <source>
        <dbReference type="Proteomes" id="UP000195755"/>
    </source>
</evidence>
<name>A0A1Z2LBR3_9ACTN</name>
<dbReference type="AlphaFoldDB" id="A0A1Z2LBR3"/>
<feature type="region of interest" description="Disordered" evidence="1">
    <location>
        <begin position="1"/>
        <end position="81"/>
    </location>
</feature>
<organism evidence="2 3">
    <name type="scientific">Streptomyces albireticuli</name>
    <dbReference type="NCBI Taxonomy" id="1940"/>
    <lineage>
        <taxon>Bacteria</taxon>
        <taxon>Bacillati</taxon>
        <taxon>Actinomycetota</taxon>
        <taxon>Actinomycetes</taxon>
        <taxon>Kitasatosporales</taxon>
        <taxon>Streptomycetaceae</taxon>
        <taxon>Streptomyces</taxon>
    </lineage>
</organism>
<protein>
    <submittedName>
        <fullName evidence="2">Uncharacterized protein</fullName>
    </submittedName>
</protein>
<dbReference type="EMBL" id="CP021744">
    <property type="protein sequence ID" value="ARZ71651.1"/>
    <property type="molecule type" value="Genomic_DNA"/>
</dbReference>
<dbReference type="Proteomes" id="UP000195755">
    <property type="component" value="Chromosome"/>
</dbReference>
<dbReference type="OrthoDB" id="9945595at2"/>
<evidence type="ECO:0000313" key="2">
    <source>
        <dbReference type="EMBL" id="ARZ71651.1"/>
    </source>
</evidence>
<proteinExistence type="predicted"/>
<feature type="compositionally biased region" description="Basic and acidic residues" evidence="1">
    <location>
        <begin position="15"/>
        <end position="27"/>
    </location>
</feature>
<accession>A0A1Z2LBR3</accession>
<dbReference type="KEGG" id="salj:SMD11_6075"/>
<reference evidence="2 3" key="1">
    <citation type="submission" date="2017-06" db="EMBL/GenBank/DDBJ databases">
        <title>Streptomyces albireticuli Genome sequencing and assembly.</title>
        <authorList>
            <person name="Wang Y."/>
            <person name="Du B."/>
            <person name="Ding Y."/>
            <person name="Liu H."/>
            <person name="Hou Q."/>
            <person name="Liu K."/>
            <person name="Yao L."/>
            <person name="Wang C."/>
        </authorList>
    </citation>
    <scope>NUCLEOTIDE SEQUENCE [LARGE SCALE GENOMIC DNA]</scope>
    <source>
        <strain evidence="2 3">MDJK11</strain>
    </source>
</reference>
<evidence type="ECO:0000256" key="1">
    <source>
        <dbReference type="SAM" id="MobiDB-lite"/>
    </source>
</evidence>
<sequence>MSMRDRIKGAFAGHHGREEGAKARAEPGGHGGTAASPPGRTPGRTGERETRARLEEVRRKADDDVDPHEWPDQGDGTGTPV</sequence>
<gene>
    <name evidence="2" type="ORF">SMD11_6075</name>
</gene>